<gene>
    <name evidence="3" type="ORF">LAZ67_2005869</name>
</gene>
<feature type="region of interest" description="Disordered" evidence="1">
    <location>
        <begin position="104"/>
        <end position="129"/>
    </location>
</feature>
<evidence type="ECO:0000313" key="3">
    <source>
        <dbReference type="EMBL" id="UYV63873.1"/>
    </source>
</evidence>
<protein>
    <recommendedName>
        <fullName evidence="2">DUF5641 domain-containing protein</fullName>
    </recommendedName>
</protein>
<feature type="domain" description="DUF5641" evidence="2">
    <location>
        <begin position="52"/>
        <end position="92"/>
    </location>
</feature>
<dbReference type="Proteomes" id="UP001235939">
    <property type="component" value="Chromosome 02"/>
</dbReference>
<evidence type="ECO:0000259" key="2">
    <source>
        <dbReference type="Pfam" id="PF18701"/>
    </source>
</evidence>
<evidence type="ECO:0000256" key="1">
    <source>
        <dbReference type="SAM" id="MobiDB-lite"/>
    </source>
</evidence>
<evidence type="ECO:0000313" key="4">
    <source>
        <dbReference type="Proteomes" id="UP001235939"/>
    </source>
</evidence>
<accession>A0ABY6K4Z6</accession>
<feature type="compositionally biased region" description="Basic and acidic residues" evidence="1">
    <location>
        <begin position="118"/>
        <end position="129"/>
    </location>
</feature>
<sequence>MVPNIGTAFSSRPGWDAKCRVQRRSAQALFCPDARSLLFWSRGGKKTVTSIRVNWPLARVVEVYPGRDGPVRVAKLRTSKGVQIRPVQRLYNLEIPADLGSTLRSIQSEPRRGGSRGEASKDPTKIAQS</sequence>
<dbReference type="EMBL" id="CP092864">
    <property type="protein sequence ID" value="UYV63873.1"/>
    <property type="molecule type" value="Genomic_DNA"/>
</dbReference>
<name>A0ABY6K4Z6_9ARAC</name>
<dbReference type="Pfam" id="PF18701">
    <property type="entry name" value="DUF5641"/>
    <property type="match status" value="1"/>
</dbReference>
<organism evidence="3 4">
    <name type="scientific">Cordylochernes scorpioides</name>
    <dbReference type="NCBI Taxonomy" id="51811"/>
    <lineage>
        <taxon>Eukaryota</taxon>
        <taxon>Metazoa</taxon>
        <taxon>Ecdysozoa</taxon>
        <taxon>Arthropoda</taxon>
        <taxon>Chelicerata</taxon>
        <taxon>Arachnida</taxon>
        <taxon>Pseudoscorpiones</taxon>
        <taxon>Cheliferoidea</taxon>
        <taxon>Chernetidae</taxon>
        <taxon>Cordylochernes</taxon>
    </lineage>
</organism>
<dbReference type="InterPro" id="IPR040676">
    <property type="entry name" value="DUF5641"/>
</dbReference>
<proteinExistence type="predicted"/>
<keyword evidence="4" id="KW-1185">Reference proteome</keyword>
<reference evidence="3 4" key="1">
    <citation type="submission" date="2022-01" db="EMBL/GenBank/DDBJ databases">
        <title>A chromosomal length assembly of Cordylochernes scorpioides.</title>
        <authorList>
            <person name="Zeh D."/>
            <person name="Zeh J."/>
        </authorList>
    </citation>
    <scope>NUCLEOTIDE SEQUENCE [LARGE SCALE GENOMIC DNA]</scope>
    <source>
        <strain evidence="3">IN4F17</strain>
        <tissue evidence="3">Whole Body</tissue>
    </source>
</reference>